<accession>A0A0V0RY09</accession>
<dbReference type="EMBL" id="JYDL01000060">
    <property type="protein sequence ID" value="KRX19360.1"/>
    <property type="molecule type" value="Genomic_DNA"/>
</dbReference>
<dbReference type="Proteomes" id="UP000054630">
    <property type="component" value="Unassembled WGS sequence"/>
</dbReference>
<keyword evidence="2" id="KW-1185">Reference proteome</keyword>
<evidence type="ECO:0000313" key="1">
    <source>
        <dbReference type="EMBL" id="KRX19360.1"/>
    </source>
</evidence>
<protein>
    <submittedName>
        <fullName evidence="1">Uncharacterized protein</fullName>
    </submittedName>
</protein>
<gene>
    <name evidence="1" type="ORF">T07_13853</name>
</gene>
<name>A0A0V0RY09_9BILA</name>
<sequence length="101" mass="11834">MLICLLVRTSRLIQGKHLLFTIFTFHSLTLNQPSRSTKWLTVYNLKSFVLDDLTNSRRLYQLAKSSAQFEIHLMTNHRQNFTIDLIFKLPPVSVWCIALLI</sequence>
<reference evidence="1 2" key="1">
    <citation type="submission" date="2015-01" db="EMBL/GenBank/DDBJ databases">
        <title>Evolution of Trichinella species and genotypes.</title>
        <authorList>
            <person name="Korhonen P.K."/>
            <person name="Edoardo P."/>
            <person name="Giuseppe L.R."/>
            <person name="Gasser R.B."/>
        </authorList>
    </citation>
    <scope>NUCLEOTIDE SEQUENCE [LARGE SCALE GENOMIC DNA]</scope>
    <source>
        <strain evidence="1">ISS37</strain>
    </source>
</reference>
<organism evidence="1 2">
    <name type="scientific">Trichinella nelsoni</name>
    <dbReference type="NCBI Taxonomy" id="6336"/>
    <lineage>
        <taxon>Eukaryota</taxon>
        <taxon>Metazoa</taxon>
        <taxon>Ecdysozoa</taxon>
        <taxon>Nematoda</taxon>
        <taxon>Enoplea</taxon>
        <taxon>Dorylaimia</taxon>
        <taxon>Trichinellida</taxon>
        <taxon>Trichinellidae</taxon>
        <taxon>Trichinella</taxon>
    </lineage>
</organism>
<dbReference type="AlphaFoldDB" id="A0A0V0RY09"/>
<dbReference type="OrthoDB" id="10459434at2759"/>
<comment type="caution">
    <text evidence="1">The sequence shown here is derived from an EMBL/GenBank/DDBJ whole genome shotgun (WGS) entry which is preliminary data.</text>
</comment>
<proteinExistence type="predicted"/>
<evidence type="ECO:0000313" key="2">
    <source>
        <dbReference type="Proteomes" id="UP000054630"/>
    </source>
</evidence>